<dbReference type="InterPro" id="IPR011129">
    <property type="entry name" value="CSD"/>
</dbReference>
<feature type="domain" description="CSD" evidence="1">
    <location>
        <begin position="8"/>
        <end position="73"/>
    </location>
</feature>
<sequence>MTDEATTHATGTVEWFDAERGVGLISSDDGAAPCAVHAGTLRACGVASLAAGDRVRFQVRTEGGKRTATDLALLPAVQRWENEGGAVNPSA</sequence>
<protein>
    <recommendedName>
        <fullName evidence="1">CSD domain-containing protein</fullName>
    </recommendedName>
</protein>
<organism evidence="2 3">
    <name type="scientific">Rubrivirga marina</name>
    <dbReference type="NCBI Taxonomy" id="1196024"/>
    <lineage>
        <taxon>Bacteria</taxon>
        <taxon>Pseudomonadati</taxon>
        <taxon>Rhodothermota</taxon>
        <taxon>Rhodothermia</taxon>
        <taxon>Rhodothermales</taxon>
        <taxon>Rubricoccaceae</taxon>
        <taxon>Rubrivirga</taxon>
    </lineage>
</organism>
<proteinExistence type="predicted"/>
<dbReference type="Pfam" id="PF00313">
    <property type="entry name" value="CSD"/>
    <property type="match status" value="1"/>
</dbReference>
<gene>
    <name evidence="2" type="ORF">BSZ37_20965</name>
</gene>
<dbReference type="OrthoDB" id="9805039at2"/>
<dbReference type="GO" id="GO:0005829">
    <property type="term" value="C:cytosol"/>
    <property type="evidence" value="ECO:0007669"/>
    <property type="project" value="UniProtKB-ARBA"/>
</dbReference>
<name>A0A271IU44_9BACT</name>
<dbReference type="PROSITE" id="PS51857">
    <property type="entry name" value="CSD_2"/>
    <property type="match status" value="1"/>
</dbReference>
<dbReference type="InterPro" id="IPR002059">
    <property type="entry name" value="CSP_DNA-bd"/>
</dbReference>
<comment type="caution">
    <text evidence="2">The sequence shown here is derived from an EMBL/GenBank/DDBJ whole genome shotgun (WGS) entry which is preliminary data.</text>
</comment>
<dbReference type="Proteomes" id="UP000216339">
    <property type="component" value="Unassembled WGS sequence"/>
</dbReference>
<dbReference type="GO" id="GO:0003676">
    <property type="term" value="F:nucleic acid binding"/>
    <property type="evidence" value="ECO:0007669"/>
    <property type="project" value="InterPro"/>
</dbReference>
<evidence type="ECO:0000313" key="2">
    <source>
        <dbReference type="EMBL" id="PAP74647.1"/>
    </source>
</evidence>
<dbReference type="AlphaFoldDB" id="A0A271IU44"/>
<keyword evidence="3" id="KW-1185">Reference proteome</keyword>
<dbReference type="Gene3D" id="2.40.50.140">
    <property type="entry name" value="Nucleic acid-binding proteins"/>
    <property type="match status" value="1"/>
</dbReference>
<dbReference type="SMART" id="SM00357">
    <property type="entry name" value="CSP"/>
    <property type="match status" value="1"/>
</dbReference>
<dbReference type="SUPFAM" id="SSF50249">
    <property type="entry name" value="Nucleic acid-binding proteins"/>
    <property type="match status" value="1"/>
</dbReference>
<dbReference type="InterPro" id="IPR012340">
    <property type="entry name" value="NA-bd_OB-fold"/>
</dbReference>
<dbReference type="EMBL" id="MQWD01000005">
    <property type="protein sequence ID" value="PAP74647.1"/>
    <property type="molecule type" value="Genomic_DNA"/>
</dbReference>
<reference evidence="2 3" key="1">
    <citation type="submission" date="2016-11" db="EMBL/GenBank/DDBJ databases">
        <title>Study of marine rhodopsin-containing bacteria.</title>
        <authorList>
            <person name="Yoshizawa S."/>
            <person name="Kumagai Y."/>
            <person name="Kogure K."/>
        </authorList>
    </citation>
    <scope>NUCLEOTIDE SEQUENCE [LARGE SCALE GENOMIC DNA]</scope>
    <source>
        <strain evidence="2 3">SAORIC-28</strain>
    </source>
</reference>
<evidence type="ECO:0000259" key="1">
    <source>
        <dbReference type="PROSITE" id="PS51857"/>
    </source>
</evidence>
<dbReference type="RefSeq" id="WP_095512610.1">
    <property type="nucleotide sequence ID" value="NZ_MQWD01000005.1"/>
</dbReference>
<accession>A0A271IU44</accession>
<evidence type="ECO:0000313" key="3">
    <source>
        <dbReference type="Proteomes" id="UP000216339"/>
    </source>
</evidence>